<gene>
    <name evidence="9" type="ORF">ACH5RR_000104</name>
</gene>
<evidence type="ECO:0000256" key="2">
    <source>
        <dbReference type="ARBA" id="ARBA00022821"/>
    </source>
</evidence>
<evidence type="ECO:0000313" key="9">
    <source>
        <dbReference type="EMBL" id="KAL3536738.1"/>
    </source>
</evidence>
<dbReference type="FunFam" id="3.30.730.10:FF:000001">
    <property type="entry name" value="Ethylene-responsive transcription factor 2"/>
    <property type="match status" value="1"/>
</dbReference>
<evidence type="ECO:0000256" key="6">
    <source>
        <dbReference type="ARBA" id="ARBA00023242"/>
    </source>
</evidence>
<dbReference type="GO" id="GO:0003677">
    <property type="term" value="F:DNA binding"/>
    <property type="evidence" value="ECO:0007669"/>
    <property type="project" value="UniProtKB-KW"/>
</dbReference>
<dbReference type="InterPro" id="IPR016177">
    <property type="entry name" value="DNA-bd_dom_sf"/>
</dbReference>
<proteinExistence type="predicted"/>
<dbReference type="PANTHER" id="PTHR31194:SF140">
    <property type="entry name" value="ETHYLENE-RESPONSIVE TRANSCRIPTION FACTOR CRF2"/>
    <property type="match status" value="1"/>
</dbReference>
<dbReference type="PROSITE" id="PS51032">
    <property type="entry name" value="AP2_ERF"/>
    <property type="match status" value="1"/>
</dbReference>
<name>A0ABD3AZU0_9GENT</name>
<reference evidence="9 10" key="1">
    <citation type="submission" date="2024-11" db="EMBL/GenBank/DDBJ databases">
        <title>A near-complete genome assembly of Cinchona calisaya.</title>
        <authorList>
            <person name="Lian D.C."/>
            <person name="Zhao X.W."/>
            <person name="Wei L."/>
        </authorList>
    </citation>
    <scope>NUCLEOTIDE SEQUENCE [LARGE SCALE GENOMIC DNA]</scope>
    <source>
        <tissue evidence="9">Nenye</tissue>
    </source>
</reference>
<evidence type="ECO:0000313" key="10">
    <source>
        <dbReference type="Proteomes" id="UP001630127"/>
    </source>
</evidence>
<keyword evidence="4" id="KW-0238">DNA-binding</keyword>
<sequence>MTQQSSQPPIKYIFHRKKIQENNTNSKTPRLIRIQFTDCDATDSSSSDEDEFLKSHFRPRIKKQVNEIVIDKKSCSSSINEKRKKKKKKRPLMSNIIPRCDQGVGNVKKFRGVRQRPWGKWAAEIRDTVRKTRIWLGTYETAEEAAMVYDRAAIQLRGPDALTNFIKPPDRERPDSVSDYDSGKDSENNRLCSPTSVLSRFKDNKQQQNNTSKLIENKWAGDWRPVEPVAKGNGINFLDDDDSLLLDDQCLLNDYFNLRSPSPLIYDEIIGHNEVDAVLKGNFDDTQFNFVLGVDDDDDLESSWALDVNDFLEDQLLVV</sequence>
<protein>
    <recommendedName>
        <fullName evidence="8">AP2/ERF domain-containing protein</fullName>
    </recommendedName>
</protein>
<evidence type="ECO:0000256" key="7">
    <source>
        <dbReference type="SAM" id="MobiDB-lite"/>
    </source>
</evidence>
<keyword evidence="3" id="KW-0805">Transcription regulation</keyword>
<dbReference type="InterPro" id="IPR001471">
    <property type="entry name" value="AP2/ERF_dom"/>
</dbReference>
<accession>A0ABD3AZU0</accession>
<comment type="caution">
    <text evidence="9">The sequence shown here is derived from an EMBL/GenBank/DDBJ whole genome shotgun (WGS) entry which is preliminary data.</text>
</comment>
<keyword evidence="2" id="KW-0611">Plant defense</keyword>
<dbReference type="SUPFAM" id="SSF54171">
    <property type="entry name" value="DNA-binding domain"/>
    <property type="match status" value="1"/>
</dbReference>
<feature type="compositionally biased region" description="Basic and acidic residues" evidence="7">
    <location>
        <begin position="168"/>
        <end position="188"/>
    </location>
</feature>
<feature type="region of interest" description="Disordered" evidence="7">
    <location>
        <begin position="162"/>
        <end position="191"/>
    </location>
</feature>
<keyword evidence="6" id="KW-0539">Nucleus</keyword>
<dbReference type="Gene3D" id="3.30.730.10">
    <property type="entry name" value="AP2/ERF domain"/>
    <property type="match status" value="1"/>
</dbReference>
<dbReference type="EMBL" id="JBJUIK010000001">
    <property type="protein sequence ID" value="KAL3536738.1"/>
    <property type="molecule type" value="Genomic_DNA"/>
</dbReference>
<keyword evidence="10" id="KW-1185">Reference proteome</keyword>
<dbReference type="Proteomes" id="UP001630127">
    <property type="component" value="Unassembled WGS sequence"/>
</dbReference>
<evidence type="ECO:0000259" key="8">
    <source>
        <dbReference type="PROSITE" id="PS51032"/>
    </source>
</evidence>
<dbReference type="InterPro" id="IPR036955">
    <property type="entry name" value="AP2/ERF_dom_sf"/>
</dbReference>
<dbReference type="SMART" id="SM00380">
    <property type="entry name" value="AP2"/>
    <property type="match status" value="1"/>
</dbReference>
<dbReference type="InterPro" id="IPR050913">
    <property type="entry name" value="AP2/ERF_ERF"/>
</dbReference>
<feature type="domain" description="AP2/ERF" evidence="8">
    <location>
        <begin position="109"/>
        <end position="166"/>
    </location>
</feature>
<organism evidence="9 10">
    <name type="scientific">Cinchona calisaya</name>
    <dbReference type="NCBI Taxonomy" id="153742"/>
    <lineage>
        <taxon>Eukaryota</taxon>
        <taxon>Viridiplantae</taxon>
        <taxon>Streptophyta</taxon>
        <taxon>Embryophyta</taxon>
        <taxon>Tracheophyta</taxon>
        <taxon>Spermatophyta</taxon>
        <taxon>Magnoliopsida</taxon>
        <taxon>eudicotyledons</taxon>
        <taxon>Gunneridae</taxon>
        <taxon>Pentapetalae</taxon>
        <taxon>asterids</taxon>
        <taxon>lamiids</taxon>
        <taxon>Gentianales</taxon>
        <taxon>Rubiaceae</taxon>
        <taxon>Cinchonoideae</taxon>
        <taxon>Cinchoneae</taxon>
        <taxon>Cinchona</taxon>
    </lineage>
</organism>
<dbReference type="AlphaFoldDB" id="A0ABD3AZU0"/>
<dbReference type="PANTHER" id="PTHR31194">
    <property type="entry name" value="SHN SHINE , DNA BINDING / TRANSCRIPTION FACTOR"/>
    <property type="match status" value="1"/>
</dbReference>
<comment type="subcellular location">
    <subcellularLocation>
        <location evidence="1">Nucleus</location>
    </subcellularLocation>
</comment>
<evidence type="ECO:0000256" key="4">
    <source>
        <dbReference type="ARBA" id="ARBA00023125"/>
    </source>
</evidence>
<evidence type="ECO:0000256" key="3">
    <source>
        <dbReference type="ARBA" id="ARBA00023015"/>
    </source>
</evidence>
<dbReference type="CDD" id="cd00018">
    <property type="entry name" value="AP2"/>
    <property type="match status" value="1"/>
</dbReference>
<dbReference type="Pfam" id="PF00847">
    <property type="entry name" value="AP2"/>
    <property type="match status" value="1"/>
</dbReference>
<dbReference type="GO" id="GO:0006952">
    <property type="term" value="P:defense response"/>
    <property type="evidence" value="ECO:0007669"/>
    <property type="project" value="UniProtKB-KW"/>
</dbReference>
<evidence type="ECO:0000256" key="1">
    <source>
        <dbReference type="ARBA" id="ARBA00004123"/>
    </source>
</evidence>
<keyword evidence="5" id="KW-0804">Transcription</keyword>
<dbReference type="PRINTS" id="PR00367">
    <property type="entry name" value="ETHRSPELEMNT"/>
</dbReference>
<evidence type="ECO:0000256" key="5">
    <source>
        <dbReference type="ARBA" id="ARBA00023163"/>
    </source>
</evidence>
<dbReference type="GO" id="GO:0005634">
    <property type="term" value="C:nucleus"/>
    <property type="evidence" value="ECO:0007669"/>
    <property type="project" value="UniProtKB-SubCell"/>
</dbReference>